<dbReference type="OrthoDB" id="6374977at2759"/>
<keyword evidence="3" id="KW-0808">Transferase</keyword>
<evidence type="ECO:0000256" key="1">
    <source>
        <dbReference type="ARBA" id="ARBA00022737"/>
    </source>
</evidence>
<protein>
    <submittedName>
        <fullName evidence="3">Phosphatidylinositol-4-phosphate 5-kinase 8</fullName>
    </submittedName>
</protein>
<dbReference type="SMART" id="SM00698">
    <property type="entry name" value="MORN"/>
    <property type="match status" value="3"/>
</dbReference>
<dbReference type="InterPro" id="IPR003409">
    <property type="entry name" value="MORN"/>
</dbReference>
<dbReference type="EMBL" id="BT122022">
    <property type="protein sequence ID" value="ADD38952.1"/>
    <property type="molecule type" value="mRNA"/>
</dbReference>
<organism evidence="3">
    <name type="scientific">Lepeophtheirus salmonis</name>
    <name type="common">Salmon louse</name>
    <name type="synonym">Caligus salmonis</name>
    <dbReference type="NCBI Taxonomy" id="72036"/>
    <lineage>
        <taxon>Eukaryota</taxon>
        <taxon>Metazoa</taxon>
        <taxon>Ecdysozoa</taxon>
        <taxon>Arthropoda</taxon>
        <taxon>Crustacea</taxon>
        <taxon>Multicrustacea</taxon>
        <taxon>Hexanauplia</taxon>
        <taxon>Copepoda</taxon>
        <taxon>Siphonostomatoida</taxon>
        <taxon>Caligidae</taxon>
        <taxon>Lepeophtheirus</taxon>
    </lineage>
</organism>
<proteinExistence type="evidence at transcript level"/>
<name>D3PK66_LEPSM</name>
<keyword evidence="1" id="KW-0677">Repeat</keyword>
<feature type="chain" id="PRO_5003048224" evidence="2">
    <location>
        <begin position="27"/>
        <end position="290"/>
    </location>
</feature>
<accession>D3PK66</accession>
<sequence>MKLCQNQLLTVVVFVFVTKVINPVRGQRRTDVFKTELFLNDGDLNSGLYEGMVRGRRLFGSSQIPHGIGTINYFTSDIFGRKNYTGNWKDGMRSGFGTTYFRDSSVYKGQYKDGVENGDGTIVYNNGNTLRGEFKDGKIHGHVVFNYPNGDQREGFFDNNILNGQVIYTKANGDTKIEIWAEGVRQNEGVVTRPSASSRRVIPTTPKTVIIESNNLEDFNPSFTSSNSIDNGQIFTKSIADERGEPFRLPRLESTTDGSNRRINLLMESLRRIVKAEQRNFLLALFQDVS</sequence>
<dbReference type="Pfam" id="PF02493">
    <property type="entry name" value="MORN"/>
    <property type="match status" value="4"/>
</dbReference>
<dbReference type="Gene3D" id="2.20.110.10">
    <property type="entry name" value="Histone H3 K4-specific methyltransferase SET7/9 N-terminal domain"/>
    <property type="match status" value="2"/>
</dbReference>
<keyword evidence="3" id="KW-0418">Kinase</keyword>
<evidence type="ECO:0000313" key="3">
    <source>
        <dbReference type="EMBL" id="ADD38952.1"/>
    </source>
</evidence>
<reference evidence="3" key="1">
    <citation type="submission" date="2010-03" db="EMBL/GenBank/DDBJ databases">
        <title>Atlantic Lepeophtheirus salmonis ESTs and full-length cDNAs.</title>
        <authorList>
            <person name="Yasuike M."/>
            <person name="von Schalburg K."/>
            <person name="Cooper G."/>
            <person name="Leong J."/>
            <person name="Nilsen F."/>
            <person name="Jones S.R.M."/>
            <person name="Koop B.F."/>
        </authorList>
    </citation>
    <scope>NUCLEOTIDE SEQUENCE</scope>
    <source>
        <strain evidence="3">Atlantic form</strain>
        <tissue evidence="3">Mixed tissue</tissue>
    </source>
</reference>
<keyword evidence="2" id="KW-0732">Signal</keyword>
<feature type="signal peptide" evidence="2">
    <location>
        <begin position="1"/>
        <end position="26"/>
    </location>
</feature>
<dbReference type="PANTHER" id="PTHR23084:SF263">
    <property type="entry name" value="MORN REPEAT-CONTAINING PROTEIN 1"/>
    <property type="match status" value="1"/>
</dbReference>
<dbReference type="PANTHER" id="PTHR23084">
    <property type="entry name" value="PHOSPHATIDYLINOSITOL-4-PHOSPHATE 5-KINASE RELATED"/>
    <property type="match status" value="1"/>
</dbReference>
<dbReference type="GO" id="GO:0016301">
    <property type="term" value="F:kinase activity"/>
    <property type="evidence" value="ECO:0007669"/>
    <property type="project" value="UniProtKB-KW"/>
</dbReference>
<gene>
    <name evidence="3" type="primary">PI5K8</name>
</gene>
<dbReference type="AlphaFoldDB" id="D3PK66"/>
<dbReference type="SUPFAM" id="SSF82185">
    <property type="entry name" value="Histone H3 K4-specific methyltransferase SET7/9 N-terminal domain"/>
    <property type="match status" value="1"/>
</dbReference>
<evidence type="ECO:0000256" key="2">
    <source>
        <dbReference type="SAM" id="SignalP"/>
    </source>
</evidence>